<comment type="caution">
    <text evidence="1">The sequence shown here is derived from an EMBL/GenBank/DDBJ whole genome shotgun (WGS) entry which is preliminary data.</text>
</comment>
<keyword evidence="2" id="KW-1185">Reference proteome</keyword>
<dbReference type="AlphaFoldDB" id="A0A431TYS3"/>
<evidence type="ECO:0000313" key="2">
    <source>
        <dbReference type="Proteomes" id="UP000282184"/>
    </source>
</evidence>
<dbReference type="PROSITE" id="PS51257">
    <property type="entry name" value="PROKAR_LIPOPROTEIN"/>
    <property type="match status" value="1"/>
</dbReference>
<sequence length="188" mass="20463">MKKLLPLLLIAVALLGMGGCKKVGKKIDKLLTFYIADDYTFPLVPVPTALVGQTVPVPFQASADATEEYKEDFKAANTAASLVKDVKLDELTLAISSPAGANFDFLERVSFYMSTDQAGTDKVKVASLTSVPRGVSTISMVPIDAKLDKFLQSTTGYYLTVEPTFRATTSQVYTMRINYKFKVTADPL</sequence>
<dbReference type="Proteomes" id="UP000282184">
    <property type="component" value="Unassembled WGS sequence"/>
</dbReference>
<organism evidence="1 2">
    <name type="scientific">Hymenobacter gummosus</name>
    <dbReference type="NCBI Taxonomy" id="1776032"/>
    <lineage>
        <taxon>Bacteria</taxon>
        <taxon>Pseudomonadati</taxon>
        <taxon>Bacteroidota</taxon>
        <taxon>Cytophagia</taxon>
        <taxon>Cytophagales</taxon>
        <taxon>Hymenobacteraceae</taxon>
        <taxon>Hymenobacter</taxon>
    </lineage>
</organism>
<name>A0A431TYS3_9BACT</name>
<evidence type="ECO:0000313" key="1">
    <source>
        <dbReference type="EMBL" id="RTQ47156.1"/>
    </source>
</evidence>
<protein>
    <submittedName>
        <fullName evidence="1">Uncharacterized protein</fullName>
    </submittedName>
</protein>
<accession>A0A431TYS3</accession>
<gene>
    <name evidence="1" type="ORF">EJV47_19870</name>
</gene>
<proteinExistence type="predicted"/>
<dbReference type="RefSeq" id="WP_126694955.1">
    <property type="nucleotide sequence ID" value="NZ_RXOF01000013.1"/>
</dbReference>
<dbReference type="EMBL" id="RXOF01000013">
    <property type="protein sequence ID" value="RTQ47156.1"/>
    <property type="molecule type" value="Genomic_DNA"/>
</dbReference>
<reference evidence="1 2" key="1">
    <citation type="submission" date="2018-12" db="EMBL/GenBank/DDBJ databases">
        <title>Hymenobacter gummosus sp. nov., isolated from a spring.</title>
        <authorList>
            <person name="Nie L."/>
        </authorList>
    </citation>
    <scope>NUCLEOTIDE SEQUENCE [LARGE SCALE GENOMIC DNA]</scope>
    <source>
        <strain evidence="1 2">KCTC 52166</strain>
    </source>
</reference>
<dbReference type="OrthoDB" id="672279at2"/>